<gene>
    <name evidence="2" type="ORF">SAMN02787073_4020</name>
</gene>
<evidence type="ECO:0000313" key="3">
    <source>
        <dbReference type="Proteomes" id="UP000184108"/>
    </source>
</evidence>
<dbReference type="Proteomes" id="UP000184108">
    <property type="component" value="Unassembled WGS sequence"/>
</dbReference>
<reference evidence="3" key="1">
    <citation type="submission" date="2016-11" db="EMBL/GenBank/DDBJ databases">
        <authorList>
            <person name="Varghese N."/>
            <person name="Submissions S."/>
        </authorList>
    </citation>
    <scope>NUCLEOTIDE SEQUENCE [LARGE SCALE GENOMIC DNA]</scope>
    <source>
        <strain evidence="3">YR203</strain>
    </source>
</reference>
<name>A0A1M5IZG8_9FLAO</name>
<protein>
    <recommendedName>
        <fullName evidence="4">GLPGLI family protein</fullName>
    </recommendedName>
</protein>
<evidence type="ECO:0000313" key="2">
    <source>
        <dbReference type="EMBL" id="SHG33153.1"/>
    </source>
</evidence>
<keyword evidence="1" id="KW-0732">Signal</keyword>
<sequence length="263" mass="30552">MIHSLKKITAPAVIFVSFLLPASAYAQDGDSFVETSQSDEPAPLNDKAFFRYEFNKRLKYKVTYDKVADEGKSNEVNEDVDYYTNETDFSVLAFNNSRNGFIYNLKKETNPVLPVLIKDEKKEIKPGNFDYFKGDIPLESEIADIKKRKKAKTEHILELVEKREENELVHYKYNLILNHKGKTNLGIIELDITNSDQDFNNNILYDMEPLFFKNKIQFDKGQIKSYSYYNSAKKRTKYYESKNNESVLLRLSFTKGCCVSSLE</sequence>
<feature type="chain" id="PRO_5012883694" description="GLPGLI family protein" evidence="1">
    <location>
        <begin position="27"/>
        <end position="263"/>
    </location>
</feature>
<dbReference type="RefSeq" id="WP_073175075.1">
    <property type="nucleotide sequence ID" value="NZ_FQVE01000005.1"/>
</dbReference>
<dbReference type="AlphaFoldDB" id="A0A1M5IZG8"/>
<dbReference type="EMBL" id="FQVE01000005">
    <property type="protein sequence ID" value="SHG33153.1"/>
    <property type="molecule type" value="Genomic_DNA"/>
</dbReference>
<evidence type="ECO:0000256" key="1">
    <source>
        <dbReference type="SAM" id="SignalP"/>
    </source>
</evidence>
<organism evidence="2 3">
    <name type="scientific">Chryseobacterium vrystaatense</name>
    <dbReference type="NCBI Taxonomy" id="307480"/>
    <lineage>
        <taxon>Bacteria</taxon>
        <taxon>Pseudomonadati</taxon>
        <taxon>Bacteroidota</taxon>
        <taxon>Flavobacteriia</taxon>
        <taxon>Flavobacteriales</taxon>
        <taxon>Weeksellaceae</taxon>
        <taxon>Chryseobacterium group</taxon>
        <taxon>Chryseobacterium</taxon>
    </lineage>
</organism>
<evidence type="ECO:0008006" key="4">
    <source>
        <dbReference type="Google" id="ProtNLM"/>
    </source>
</evidence>
<proteinExistence type="predicted"/>
<feature type="signal peptide" evidence="1">
    <location>
        <begin position="1"/>
        <end position="26"/>
    </location>
</feature>
<accession>A0A1M5IZG8</accession>